<protein>
    <submittedName>
        <fullName evidence="1">Uncharacterized protein</fullName>
    </submittedName>
</protein>
<keyword evidence="2" id="KW-1185">Reference proteome</keyword>
<dbReference type="EMBL" id="CP060138">
    <property type="protein sequence ID" value="QQV75518.1"/>
    <property type="molecule type" value="Genomic_DNA"/>
</dbReference>
<dbReference type="Proteomes" id="UP000595296">
    <property type="component" value="Chromosome"/>
</dbReference>
<proteinExistence type="predicted"/>
<sequence>MKLKDLFIKYAIKTPFLVDCKNDKIVFPSDKEQEYKSRLKEKIGEEEFKRLTASDRIVQCPENLENIALVNIEKYPDISLIAAAFFNDIQRKHYIIHIDIDNNIKSIWHYSQIYRIGDTGGIPAEALKREYKFGTIQPESLPKVTELWPNPYYYDWTQGNKEHNNLDIDPQVRENIVSLCGEVNMDLPVNEEL</sequence>
<organism evidence="1 2">
    <name type="scientific">Rickettsia tillamookensis</name>
    <dbReference type="NCBI Taxonomy" id="2761623"/>
    <lineage>
        <taxon>Bacteria</taxon>
        <taxon>Pseudomonadati</taxon>
        <taxon>Pseudomonadota</taxon>
        <taxon>Alphaproteobacteria</taxon>
        <taxon>Rickettsiales</taxon>
        <taxon>Rickettsiaceae</taxon>
        <taxon>Rickettsieae</taxon>
        <taxon>Rickettsia</taxon>
        <taxon>spotted fever group</taxon>
    </lineage>
</organism>
<evidence type="ECO:0000313" key="1">
    <source>
        <dbReference type="EMBL" id="QQV75518.1"/>
    </source>
</evidence>
<name>A0A9E6MIT7_9RICK</name>
<reference evidence="1 2" key="1">
    <citation type="journal article" date="2021" name="Int. J. Syst. Evol. Microbiol.">
        <title>Characterization of a novel transitional group Rickettsia species (Rickettsia tillamookensis sp. nov.) from the western black-legged tick, Ixodes pacificus.</title>
        <authorList>
            <person name="Gauthier D.T."/>
            <person name="Karpathy S.E."/>
            <person name="Grizzard S.L."/>
            <person name="Batra D."/>
            <person name="Rowe L.A."/>
            <person name="Paddock C.D."/>
        </authorList>
    </citation>
    <scope>NUCLEOTIDE SEQUENCE [LARGE SCALE GENOMIC DNA]</scope>
    <source>
        <strain evidence="1 2">Tillamook 23</strain>
    </source>
</reference>
<gene>
    <name evidence="1" type="ORF">H6P87_01079</name>
</gene>
<evidence type="ECO:0000313" key="2">
    <source>
        <dbReference type="Proteomes" id="UP000595296"/>
    </source>
</evidence>
<accession>A0A9E6MIT7</accession>